<feature type="signal peptide" evidence="1">
    <location>
        <begin position="1"/>
        <end position="27"/>
    </location>
</feature>
<evidence type="ECO:0000313" key="9">
    <source>
        <dbReference type="Proteomes" id="UP000253594"/>
    </source>
</evidence>
<dbReference type="EMBL" id="CVVU01000022">
    <property type="protein sequence ID" value="CRO02834.1"/>
    <property type="molecule type" value="Genomic_DNA"/>
</dbReference>
<evidence type="ECO:0000313" key="4">
    <source>
        <dbReference type="EMBL" id="OTI59922.1"/>
    </source>
</evidence>
<sequence length="92" mass="9878">MSSSRNLVGTGLLSLLALVVFQNSALGDEDRTQERNGERPVVLDSNATPQWAPAAQQLVIQAPDESPRIVTVGEDERGTALVTAADEQAWTF</sequence>
<dbReference type="EMBL" id="NFFZ01000010">
    <property type="protein sequence ID" value="OTI59922.1"/>
    <property type="molecule type" value="Genomic_DNA"/>
</dbReference>
<name>A0A0F6RR64_PSEAI</name>
<evidence type="ECO:0000313" key="10">
    <source>
        <dbReference type="Proteomes" id="UP000284767"/>
    </source>
</evidence>
<reference evidence="2" key="2">
    <citation type="submission" date="2015-06" db="EMBL/GenBank/DDBJ databases">
        <authorList>
            <person name="Radhakrishnan R."/>
            <person name="Underwood A."/>
            <person name="Al-Shahib A."/>
        </authorList>
    </citation>
    <scope>NUCLEOTIDE SEQUENCE</scope>
    <source>
        <strain evidence="2">P19_London_7_VIM_2_05_10</strain>
    </source>
</reference>
<dbReference type="Proteomes" id="UP000253594">
    <property type="component" value="Unassembled WGS sequence"/>
</dbReference>
<protein>
    <recommendedName>
        <fullName evidence="11">Secreted protein</fullName>
    </recommendedName>
</protein>
<accession>A0A1S1C762</accession>
<reference evidence="6 10" key="4">
    <citation type="submission" date="2017-08" db="EMBL/GenBank/DDBJ databases">
        <authorList>
            <person name="Feschi L."/>
            <person name="Jeukens J."/>
            <person name="Emond-Rheault J.-G."/>
            <person name="Kukavica-Ibrulj I."/>
            <person name="Boyle B."/>
            <person name="Levesque R.C."/>
        </authorList>
    </citation>
    <scope>NUCLEOTIDE SEQUENCE [LARGE SCALE GENOMIC DNA]</scope>
    <source>
        <strain evidence="6 10">PA-W36</strain>
    </source>
</reference>
<dbReference type="Proteomes" id="UP000194857">
    <property type="component" value="Unassembled WGS sequence"/>
</dbReference>
<dbReference type="OMA" id="DRPREQH"/>
<dbReference type="RefSeq" id="WP_003113127.1">
    <property type="nucleotide sequence ID" value="NZ_AP024513.1"/>
</dbReference>
<evidence type="ECO:0000313" key="6">
    <source>
        <dbReference type="EMBL" id="RPM11128.1"/>
    </source>
</evidence>
<dbReference type="EMBL" id="WXZT01000001">
    <property type="protein sequence ID" value="MZZ11259.1"/>
    <property type="molecule type" value="Genomic_DNA"/>
</dbReference>
<reference evidence="5 9" key="5">
    <citation type="submission" date="2018-07" db="EMBL/GenBank/DDBJ databases">
        <title>Mechanisms of high-level aminoglycoside resistance among Gram-negative pathogens in Brazil.</title>
        <authorList>
            <person name="Ballaben A.S."/>
            <person name="Darini A.L.C."/>
            <person name="Doi Y."/>
        </authorList>
    </citation>
    <scope>NUCLEOTIDE SEQUENCE [LARGE SCALE GENOMIC DNA]</scope>
    <source>
        <strain evidence="5 9">B2-305</strain>
    </source>
</reference>
<dbReference type="AlphaFoldDB" id="A0A0F6RR64"/>
<evidence type="ECO:0000313" key="5">
    <source>
        <dbReference type="EMBL" id="RCI76785.1"/>
    </source>
</evidence>
<dbReference type="Proteomes" id="UP000045039">
    <property type="component" value="Unassembled WGS sequence"/>
</dbReference>
<evidence type="ECO:0000313" key="8">
    <source>
        <dbReference type="Proteomes" id="UP000194857"/>
    </source>
</evidence>
<keyword evidence="1" id="KW-0732">Signal</keyword>
<organism evidence="4 8">
    <name type="scientific">Pseudomonas aeruginosa</name>
    <dbReference type="NCBI Taxonomy" id="287"/>
    <lineage>
        <taxon>Bacteria</taxon>
        <taxon>Pseudomonadati</taxon>
        <taxon>Pseudomonadota</taxon>
        <taxon>Gammaproteobacteria</taxon>
        <taxon>Pseudomonadales</taxon>
        <taxon>Pseudomonadaceae</taxon>
        <taxon>Pseudomonas</taxon>
    </lineage>
</organism>
<accession>A0A0F6RR64</accession>
<dbReference type="Proteomes" id="UP000644192">
    <property type="component" value="Unassembled WGS sequence"/>
</dbReference>
<evidence type="ECO:0000313" key="7">
    <source>
        <dbReference type="Proteomes" id="UP000045039"/>
    </source>
</evidence>
<reference evidence="7" key="1">
    <citation type="submission" date="2015-06" db="EMBL/GenBank/DDBJ databases">
        <authorList>
            <person name="Radhakrishnan Rajesh"/>
            <person name="Underwood Anthony"/>
            <person name="Al-Shahib Ali"/>
        </authorList>
    </citation>
    <scope>NUCLEOTIDE SEQUENCE [LARGE SCALE GENOMIC DNA]</scope>
    <source>
        <strain evidence="7">P19_London_7_VIM_2_05_10</strain>
    </source>
</reference>
<evidence type="ECO:0000313" key="2">
    <source>
        <dbReference type="EMBL" id="CRO02834.1"/>
    </source>
</evidence>
<evidence type="ECO:0000256" key="1">
    <source>
        <dbReference type="SAM" id="SignalP"/>
    </source>
</evidence>
<evidence type="ECO:0000313" key="3">
    <source>
        <dbReference type="EMBL" id="MZZ11259.1"/>
    </source>
</evidence>
<proteinExistence type="predicted"/>
<dbReference type="EMBL" id="NSNE01000014">
    <property type="protein sequence ID" value="RPM11128.1"/>
    <property type="molecule type" value="Genomic_DNA"/>
</dbReference>
<dbReference type="EMBL" id="QORE01000005">
    <property type="protein sequence ID" value="RCI76785.1"/>
    <property type="molecule type" value="Genomic_DNA"/>
</dbReference>
<comment type="caution">
    <text evidence="4">The sequence shown here is derived from an EMBL/GenBank/DDBJ whole genome shotgun (WGS) entry which is preliminary data.</text>
</comment>
<evidence type="ECO:0008006" key="11">
    <source>
        <dbReference type="Google" id="ProtNLM"/>
    </source>
</evidence>
<dbReference type="Proteomes" id="UP000284767">
    <property type="component" value="Unassembled WGS sequence"/>
</dbReference>
<gene>
    <name evidence="4" type="ORF">CAZ10_20645</name>
    <name evidence="5" type="ORF">DT376_00550</name>
    <name evidence="3" type="ORF">GUL26_03245</name>
    <name evidence="6" type="ORF">IPC1295_21755</name>
    <name evidence="2" type="ORF">PAERUG_P19_London_7_VIM_2_05_10_00597</name>
</gene>
<reference evidence="6 10" key="6">
    <citation type="submission" date="2019-01" db="EMBL/GenBank/DDBJ databases">
        <title>The Pseudomonas aeruginosa pan-genome provides new insights on its population structure, horizontal gene transfer and pathogenicity.</title>
        <authorList>
            <person name="Freschi L."/>
            <person name="Vincent A.T."/>
            <person name="Jeukens J."/>
            <person name="Emond-Rheault J.-G."/>
            <person name="Kukavica-Ibrulj I."/>
            <person name="Dupont M.-J."/>
            <person name="Charette S.J."/>
            <person name="Boyle B."/>
            <person name="Levesque R.C."/>
        </authorList>
    </citation>
    <scope>NUCLEOTIDE SEQUENCE [LARGE SCALE GENOMIC DNA]</scope>
    <source>
        <strain evidence="6 10">PA-W36</strain>
    </source>
</reference>
<feature type="chain" id="PRO_5015038556" description="Secreted protein" evidence="1">
    <location>
        <begin position="28"/>
        <end position="92"/>
    </location>
</feature>
<reference evidence="3" key="7">
    <citation type="submission" date="2020-01" db="EMBL/GenBank/DDBJ databases">
        <title>Bacteria Cultured from War Wounds Associated with the Conflict in Eastern Ukraine.</title>
        <authorList>
            <person name="Snesrud E."/>
            <person name="Galac M.R."/>
            <person name="Mc Gann P."/>
            <person name="Valentine K."/>
            <person name="Viacheslav K."/>
        </authorList>
    </citation>
    <scope>NUCLEOTIDE SEQUENCE</scope>
    <source>
        <strain evidence="3">VNMU148</strain>
    </source>
</reference>
<reference evidence="4 8" key="3">
    <citation type="submission" date="2017-05" db="EMBL/GenBank/DDBJ databases">
        <authorList>
            <person name="Song R."/>
            <person name="Chenine A.L."/>
            <person name="Ruprecht R.M."/>
        </authorList>
    </citation>
    <scope>NUCLEOTIDE SEQUENCE [LARGE SCALE GENOMIC DNA]</scope>
    <source>
        <strain evidence="4 8">S567_C10_BS</strain>
    </source>
</reference>